<feature type="domain" description="CMP/dCMP-type deaminase" evidence="10">
    <location>
        <begin position="164"/>
        <end position="286"/>
    </location>
</feature>
<keyword evidence="12" id="KW-1185">Reference proteome</keyword>
<keyword evidence="7" id="KW-0862">Zinc</keyword>
<gene>
    <name evidence="11" type="ORF">KC19_7G135300</name>
</gene>
<dbReference type="EMBL" id="CM026428">
    <property type="protein sequence ID" value="KAG0567440.1"/>
    <property type="molecule type" value="Genomic_DNA"/>
</dbReference>
<dbReference type="FunFam" id="3.40.140.10:FF:000005">
    <property type="entry name" value="tRNA-specific adenosine deaminase"/>
    <property type="match status" value="1"/>
</dbReference>
<dbReference type="GO" id="GO:0052717">
    <property type="term" value="F:tRNA-specific adenosine-34 deaminase activity"/>
    <property type="evidence" value="ECO:0007669"/>
    <property type="project" value="UniProtKB-EC"/>
</dbReference>
<dbReference type="AlphaFoldDB" id="A0A8T0HEH9"/>
<dbReference type="PANTHER" id="PTHR11079:SF179">
    <property type="entry name" value="TRNA(ADENINE(34)) DEAMINASE, CHLOROPLASTIC"/>
    <property type="match status" value="1"/>
</dbReference>
<protein>
    <recommendedName>
        <fullName evidence="3">tRNA(adenine(34)) deaminase</fullName>
        <ecNumber evidence="3">3.5.4.33</ecNumber>
    </recommendedName>
</protein>
<dbReference type="EMBL" id="CM026428">
    <property type="protein sequence ID" value="KAG0567439.1"/>
    <property type="molecule type" value="Genomic_DNA"/>
</dbReference>
<evidence type="ECO:0000256" key="8">
    <source>
        <dbReference type="ARBA" id="ARBA00048045"/>
    </source>
</evidence>
<dbReference type="PROSITE" id="PS51747">
    <property type="entry name" value="CYT_DCMP_DEAMINASES_2"/>
    <property type="match status" value="1"/>
</dbReference>
<feature type="region of interest" description="Disordered" evidence="9">
    <location>
        <begin position="118"/>
        <end position="159"/>
    </location>
</feature>
<comment type="caution">
    <text evidence="11">The sequence shown here is derived from an EMBL/GenBank/DDBJ whole genome shotgun (WGS) entry which is preliminary data.</text>
</comment>
<feature type="compositionally biased region" description="Basic residues" evidence="9">
    <location>
        <begin position="144"/>
        <end position="159"/>
    </location>
</feature>
<keyword evidence="6" id="KW-0378">Hydrolase</keyword>
<evidence type="ECO:0000313" key="12">
    <source>
        <dbReference type="Proteomes" id="UP000822688"/>
    </source>
</evidence>
<dbReference type="Proteomes" id="UP000822688">
    <property type="component" value="Chromosome 7"/>
</dbReference>
<evidence type="ECO:0000256" key="4">
    <source>
        <dbReference type="ARBA" id="ARBA00022694"/>
    </source>
</evidence>
<comment type="subunit">
    <text evidence="2">Homodimer.</text>
</comment>
<dbReference type="PANTHER" id="PTHR11079">
    <property type="entry name" value="CYTOSINE DEAMINASE FAMILY MEMBER"/>
    <property type="match status" value="1"/>
</dbReference>
<dbReference type="GO" id="GO:0002100">
    <property type="term" value="P:tRNA wobble adenosine to inosine editing"/>
    <property type="evidence" value="ECO:0007669"/>
    <property type="project" value="InterPro"/>
</dbReference>
<dbReference type="HAMAP" id="MF_00972">
    <property type="entry name" value="tRNA_aden_deaminase"/>
    <property type="match status" value="1"/>
</dbReference>
<evidence type="ECO:0000256" key="7">
    <source>
        <dbReference type="ARBA" id="ARBA00022833"/>
    </source>
</evidence>
<dbReference type="EMBL" id="CM026428">
    <property type="protein sequence ID" value="KAG0567442.1"/>
    <property type="molecule type" value="Genomic_DNA"/>
</dbReference>
<evidence type="ECO:0000259" key="10">
    <source>
        <dbReference type="PROSITE" id="PS51747"/>
    </source>
</evidence>
<accession>A0A8T0HEH9</accession>
<comment type="cofactor">
    <cofactor evidence="1">
        <name>Zn(2+)</name>
        <dbReference type="ChEBI" id="CHEBI:29105"/>
    </cofactor>
</comment>
<dbReference type="GO" id="GO:0046872">
    <property type="term" value="F:metal ion binding"/>
    <property type="evidence" value="ECO:0007669"/>
    <property type="project" value="UniProtKB-KW"/>
</dbReference>
<evidence type="ECO:0000256" key="9">
    <source>
        <dbReference type="SAM" id="MobiDB-lite"/>
    </source>
</evidence>
<dbReference type="Gene3D" id="3.40.140.10">
    <property type="entry name" value="Cytidine Deaminase, domain 2"/>
    <property type="match status" value="1"/>
</dbReference>
<name>A0A8T0HEH9_CERPU</name>
<dbReference type="InterPro" id="IPR028883">
    <property type="entry name" value="tRNA_aden_deaminase"/>
</dbReference>
<keyword evidence="5" id="KW-0479">Metal-binding</keyword>
<evidence type="ECO:0000256" key="5">
    <source>
        <dbReference type="ARBA" id="ARBA00022723"/>
    </source>
</evidence>
<dbReference type="SUPFAM" id="SSF53927">
    <property type="entry name" value="Cytidine deaminase-like"/>
    <property type="match status" value="1"/>
</dbReference>
<comment type="catalytic activity">
    <reaction evidence="8">
        <text>adenosine(34) in tRNA + H2O + H(+) = inosine(34) in tRNA + NH4(+)</text>
        <dbReference type="Rhea" id="RHEA:43168"/>
        <dbReference type="Rhea" id="RHEA-COMP:10373"/>
        <dbReference type="Rhea" id="RHEA-COMP:10374"/>
        <dbReference type="ChEBI" id="CHEBI:15377"/>
        <dbReference type="ChEBI" id="CHEBI:15378"/>
        <dbReference type="ChEBI" id="CHEBI:28938"/>
        <dbReference type="ChEBI" id="CHEBI:74411"/>
        <dbReference type="ChEBI" id="CHEBI:82852"/>
        <dbReference type="EC" id="3.5.4.33"/>
    </reaction>
</comment>
<dbReference type="EC" id="3.5.4.33" evidence="3"/>
<evidence type="ECO:0000256" key="2">
    <source>
        <dbReference type="ARBA" id="ARBA00011738"/>
    </source>
</evidence>
<organism evidence="11 12">
    <name type="scientific">Ceratodon purpureus</name>
    <name type="common">Fire moss</name>
    <name type="synonym">Dicranum purpureum</name>
    <dbReference type="NCBI Taxonomy" id="3225"/>
    <lineage>
        <taxon>Eukaryota</taxon>
        <taxon>Viridiplantae</taxon>
        <taxon>Streptophyta</taxon>
        <taxon>Embryophyta</taxon>
        <taxon>Bryophyta</taxon>
        <taxon>Bryophytina</taxon>
        <taxon>Bryopsida</taxon>
        <taxon>Dicranidae</taxon>
        <taxon>Pseudoditrichales</taxon>
        <taxon>Ditrichaceae</taxon>
        <taxon>Ceratodon</taxon>
    </lineage>
</organism>
<dbReference type="Pfam" id="PF00383">
    <property type="entry name" value="dCMP_cyt_deam_1"/>
    <property type="match status" value="1"/>
</dbReference>
<evidence type="ECO:0000256" key="1">
    <source>
        <dbReference type="ARBA" id="ARBA00001947"/>
    </source>
</evidence>
<dbReference type="GO" id="GO:0009507">
    <property type="term" value="C:chloroplast"/>
    <property type="evidence" value="ECO:0007669"/>
    <property type="project" value="TreeGrafter"/>
</dbReference>
<proteinExistence type="inferred from homology"/>
<dbReference type="InterPro" id="IPR002125">
    <property type="entry name" value="CMP_dCMP_dom"/>
</dbReference>
<evidence type="ECO:0000256" key="6">
    <source>
        <dbReference type="ARBA" id="ARBA00022801"/>
    </source>
</evidence>
<reference evidence="11" key="1">
    <citation type="submission" date="2020-06" db="EMBL/GenBank/DDBJ databases">
        <title>WGS assembly of Ceratodon purpureus strain R40.</title>
        <authorList>
            <person name="Carey S.B."/>
            <person name="Jenkins J."/>
            <person name="Shu S."/>
            <person name="Lovell J.T."/>
            <person name="Sreedasyam A."/>
            <person name="Maumus F."/>
            <person name="Tiley G.P."/>
            <person name="Fernandez-Pozo N."/>
            <person name="Barry K."/>
            <person name="Chen C."/>
            <person name="Wang M."/>
            <person name="Lipzen A."/>
            <person name="Daum C."/>
            <person name="Saski C.A."/>
            <person name="Payton A.C."/>
            <person name="Mcbreen J.C."/>
            <person name="Conrad R.E."/>
            <person name="Kollar L.M."/>
            <person name="Olsson S."/>
            <person name="Huttunen S."/>
            <person name="Landis J.B."/>
            <person name="Wickett N.J."/>
            <person name="Johnson M.G."/>
            <person name="Rensing S.A."/>
            <person name="Grimwood J."/>
            <person name="Schmutz J."/>
            <person name="Mcdaniel S.F."/>
        </authorList>
    </citation>
    <scope>NUCLEOTIDE SEQUENCE</scope>
    <source>
        <strain evidence="11">R40</strain>
    </source>
</reference>
<dbReference type="InterPro" id="IPR016193">
    <property type="entry name" value="Cytidine_deaminase-like"/>
</dbReference>
<sequence length="356" mass="39426">MDASIITRSTLATSFSLLRSFRPQRASQSVSYLRFLHSDQRVSPRLCASSEPPLVYSPVESKERDLEQEFVEDDGVAGSTSTLRSLVDLETETGTEDVKDGVSVTVVDAVREGLVKEAAEEELRSGSSGVDGTGFKNVDPSSLGRRRKRKQFVAKAPKRLHSDEEDLGFMKEALAEARKGAKKGEVPVGAVLVHNKKIIARFHNQVEAIGDPTAHAEMLCIRSAAAQLGGWRLTDVSMYVTLEPCPMCAGAILQGRVSELVWGARNSLLGADGSWIKLFPVASSGEFEPEVKDSLHPFHRTITVRRGVLAEESAEIMQSFFAMRRLQPKVRIDDALGWLPPAFRKLNSWVRRWFRF</sequence>
<evidence type="ECO:0000313" key="11">
    <source>
        <dbReference type="EMBL" id="KAG0567442.1"/>
    </source>
</evidence>
<keyword evidence="4" id="KW-0819">tRNA processing</keyword>
<dbReference type="CDD" id="cd01285">
    <property type="entry name" value="nucleoside_deaminase"/>
    <property type="match status" value="1"/>
</dbReference>
<evidence type="ECO:0000256" key="3">
    <source>
        <dbReference type="ARBA" id="ARBA00012740"/>
    </source>
</evidence>